<dbReference type="HAMAP" id="MF_01471">
    <property type="entry name" value="Cas2"/>
    <property type="match status" value="1"/>
</dbReference>
<evidence type="ECO:0000256" key="1">
    <source>
        <dbReference type="ARBA" id="ARBA00001946"/>
    </source>
</evidence>
<dbReference type="InterPro" id="IPR019199">
    <property type="entry name" value="Virulence_VapD/CRISPR_Cas2"/>
</dbReference>
<evidence type="ECO:0000256" key="10">
    <source>
        <dbReference type="PIRNR" id="PIRNR032582"/>
    </source>
</evidence>
<dbReference type="PANTHER" id="PTHR34405">
    <property type="entry name" value="CRISPR-ASSOCIATED ENDORIBONUCLEASE CAS2"/>
    <property type="match status" value="1"/>
</dbReference>
<dbReference type="AlphaFoldDB" id="A0A068Z0L7"/>
<evidence type="ECO:0000256" key="3">
    <source>
        <dbReference type="ARBA" id="ARBA00022722"/>
    </source>
</evidence>
<dbReference type="GO" id="GO:0016787">
    <property type="term" value="F:hydrolase activity"/>
    <property type="evidence" value="ECO:0007669"/>
    <property type="project" value="UniProtKB-KW"/>
</dbReference>
<evidence type="ECO:0000256" key="6">
    <source>
        <dbReference type="ARBA" id="ARBA00022801"/>
    </source>
</evidence>
<evidence type="ECO:0000256" key="9">
    <source>
        <dbReference type="HAMAP-Rule" id="MF_01471"/>
    </source>
</evidence>
<dbReference type="GO" id="GO:0046872">
    <property type="term" value="F:metal ion binding"/>
    <property type="evidence" value="ECO:0007669"/>
    <property type="project" value="UniProtKB-UniRule"/>
</dbReference>
<keyword evidence="6 9" id="KW-0378">Hydrolase</keyword>
<keyword evidence="5 9" id="KW-0255">Endonuclease</keyword>
<dbReference type="PIRSF" id="PIRSF032582">
    <property type="entry name" value="Cas2"/>
    <property type="match status" value="1"/>
</dbReference>
<dbReference type="InterPro" id="IPR021127">
    <property type="entry name" value="CRISPR_associated_Cas2"/>
</dbReference>
<reference evidence="11 12" key="1">
    <citation type="journal article" date="2014" name="Genome Announc.">
        <title>Whole-Genome Sequence of Serratia symbiotica Strain CWBI-2.3T, a Free-Living Symbiont of the Black Bean Aphid Aphis fabae.</title>
        <authorList>
            <person name="Foray V."/>
            <person name="Grigorescu A.S."/>
            <person name="Sabri A."/>
            <person name="Haubruge E."/>
            <person name="Lognay G."/>
            <person name="Francis F."/>
            <person name="Fauconnier M.L."/>
            <person name="Hance T."/>
            <person name="Thonart P."/>
        </authorList>
    </citation>
    <scope>NUCLEOTIDE SEQUENCE [LARGE SCALE GENOMIC DNA]</scope>
    <source>
        <strain evidence="11">CWBI-2.3</strain>
    </source>
</reference>
<dbReference type="GO" id="GO:0051607">
    <property type="term" value="P:defense response to virus"/>
    <property type="evidence" value="ECO:0007669"/>
    <property type="project" value="UniProtKB-UniRule"/>
</dbReference>
<evidence type="ECO:0000313" key="12">
    <source>
        <dbReference type="Proteomes" id="UP000042738"/>
    </source>
</evidence>
<evidence type="ECO:0000256" key="2">
    <source>
        <dbReference type="ARBA" id="ARBA00009959"/>
    </source>
</evidence>
<protein>
    <recommendedName>
        <fullName evidence="9">CRISPR-associated endoribonuclease Cas2</fullName>
        <ecNumber evidence="9">3.1.-.-</ecNumber>
    </recommendedName>
</protein>
<sequence>MMVLVTYDVSLEDPEGPRRLRHLAKICLDYGVRVQYSVFECEVEPAQWVRFKEQLLKAYEPGVDSLRFYRLGKEWRGKVEHHGAKPALDIFKSDLII</sequence>
<dbReference type="NCBIfam" id="TIGR01573">
    <property type="entry name" value="cas2"/>
    <property type="match status" value="1"/>
</dbReference>
<dbReference type="GO" id="GO:0043571">
    <property type="term" value="P:maintenance of CRISPR repeat elements"/>
    <property type="evidence" value="ECO:0007669"/>
    <property type="project" value="UniProtKB-UniRule"/>
</dbReference>
<accession>A0A068Z0L7</accession>
<evidence type="ECO:0000313" key="11">
    <source>
        <dbReference type="EMBL" id="QLH62210.1"/>
    </source>
</evidence>
<organism evidence="11 12">
    <name type="scientific">Serratia symbiotica</name>
    <dbReference type="NCBI Taxonomy" id="138074"/>
    <lineage>
        <taxon>Bacteria</taxon>
        <taxon>Pseudomonadati</taxon>
        <taxon>Pseudomonadota</taxon>
        <taxon>Gammaproteobacteria</taxon>
        <taxon>Enterobacterales</taxon>
        <taxon>Yersiniaceae</taxon>
        <taxon>Serratia</taxon>
    </lineage>
</organism>
<dbReference type="EC" id="3.1.-.-" evidence="9"/>
<comment type="similarity">
    <text evidence="2 9 10">Belongs to the CRISPR-associated endoribonuclease Cas2 protein family.</text>
</comment>
<keyword evidence="4 9" id="KW-0479">Metal-binding</keyword>
<evidence type="ECO:0000256" key="4">
    <source>
        <dbReference type="ARBA" id="ARBA00022723"/>
    </source>
</evidence>
<evidence type="ECO:0000256" key="7">
    <source>
        <dbReference type="ARBA" id="ARBA00022842"/>
    </source>
</evidence>
<dbReference type="RefSeq" id="WP_040263088.1">
    <property type="nucleotide sequence ID" value="NZ_CP050855.1"/>
</dbReference>
<dbReference type="SUPFAM" id="SSF143430">
    <property type="entry name" value="TTP0101/SSO1404-like"/>
    <property type="match status" value="1"/>
</dbReference>
<feature type="binding site" evidence="9">
    <location>
        <position position="8"/>
    </location>
    <ligand>
        <name>Mg(2+)</name>
        <dbReference type="ChEBI" id="CHEBI:18420"/>
        <note>catalytic</note>
    </ligand>
</feature>
<dbReference type="Pfam" id="PF09827">
    <property type="entry name" value="CRISPR_Cas2"/>
    <property type="match status" value="1"/>
</dbReference>
<dbReference type="GO" id="GO:0004521">
    <property type="term" value="F:RNA endonuclease activity"/>
    <property type="evidence" value="ECO:0007669"/>
    <property type="project" value="UniProtKB-UniRule"/>
</dbReference>
<evidence type="ECO:0000256" key="5">
    <source>
        <dbReference type="ARBA" id="ARBA00022759"/>
    </source>
</evidence>
<dbReference type="GeneID" id="93735602"/>
<proteinExistence type="inferred from homology"/>
<keyword evidence="7 9" id="KW-0460">Magnesium</keyword>
<keyword evidence="3 9" id="KW-0540">Nuclease</keyword>
<gene>
    <name evidence="9 11" type="primary">cas2</name>
    <name evidence="11" type="ORF">SYMBAF_03590</name>
</gene>
<name>A0A068Z0L7_9GAMM</name>
<dbReference type="Gene3D" id="3.30.70.240">
    <property type="match status" value="1"/>
</dbReference>
<comment type="cofactor">
    <cofactor evidence="1 9">
        <name>Mg(2+)</name>
        <dbReference type="ChEBI" id="CHEBI:18420"/>
    </cofactor>
</comment>
<comment type="subunit">
    <text evidence="9">Homodimer, forms a heterotetramer with a Cas1 homodimer.</text>
</comment>
<dbReference type="Proteomes" id="UP000042738">
    <property type="component" value="Chromosome"/>
</dbReference>
<keyword evidence="8 9" id="KW-0051">Antiviral defense</keyword>
<dbReference type="STRING" id="138074.SYMBAF_100130"/>
<dbReference type="PANTHER" id="PTHR34405:SF3">
    <property type="entry name" value="CRISPR-ASSOCIATED ENDORIBONUCLEASE CAS2 3"/>
    <property type="match status" value="1"/>
</dbReference>
<evidence type="ECO:0000256" key="8">
    <source>
        <dbReference type="ARBA" id="ARBA00023118"/>
    </source>
</evidence>
<comment type="function">
    <text evidence="9">CRISPR (clustered regularly interspaced short palindromic repeat), is an adaptive immune system that provides protection against mobile genetic elements (viruses, transposable elements and conjugative plasmids). CRISPR clusters contain sequences complementary to antecedent mobile elements and target invading nucleic acids. CRISPR clusters are transcribed and processed into CRISPR RNA (crRNA). Functions as a ssRNA-specific endoribonuclease. Involved in the integration of spacer DNA into the CRISPR cassette.</text>
</comment>
<dbReference type="CDD" id="cd09725">
    <property type="entry name" value="Cas2_I_II_III"/>
    <property type="match status" value="1"/>
</dbReference>
<dbReference type="EMBL" id="CP050855">
    <property type="protein sequence ID" value="QLH62210.1"/>
    <property type="molecule type" value="Genomic_DNA"/>
</dbReference>